<feature type="transmembrane region" description="Helical" evidence="6">
    <location>
        <begin position="232"/>
        <end position="251"/>
    </location>
</feature>
<feature type="transmembrane region" description="Helical" evidence="6">
    <location>
        <begin position="114"/>
        <end position="130"/>
    </location>
</feature>
<sequence length="310" mass="33136">MIQRALSAFAISEHRHWWQDGRTLALLSAAGFSLKAIFVKLAYAAGPVDAVSLLALRMGLALPAFLWLAYSAQGDPLGKRDWLGLAGLGLVGYYLSSLFDFLGLQTISAGLERLILFTYPSLVLLMEAAWHRRPISGRIWAAMGLCYLGLLAAFWHDLVHTTASTAVLIGGGWVFLSAITFSLYYLGTGRYVKRIGSTRLAGYSGAMACGFVLGHFLLARPLDALAGLPQGVWGWALAMALVSTVLPIWLAARAVERLGASRAAAMGTVGPVLTIAFGWLILGEPFSLLQVVGLCLVLAGITWISKAKAA</sequence>
<feature type="transmembrane region" description="Helical" evidence="6">
    <location>
        <begin position="167"/>
        <end position="188"/>
    </location>
</feature>
<dbReference type="RefSeq" id="WP_290332398.1">
    <property type="nucleotide sequence ID" value="NZ_JAUFPU010000008.1"/>
</dbReference>
<feature type="transmembrane region" description="Helical" evidence="6">
    <location>
        <begin position="137"/>
        <end position="155"/>
    </location>
</feature>
<evidence type="ECO:0000256" key="3">
    <source>
        <dbReference type="ARBA" id="ARBA00022692"/>
    </source>
</evidence>
<dbReference type="InterPro" id="IPR037185">
    <property type="entry name" value="EmrE-like"/>
</dbReference>
<evidence type="ECO:0000256" key="4">
    <source>
        <dbReference type="ARBA" id="ARBA00022989"/>
    </source>
</evidence>
<feature type="transmembrane region" description="Helical" evidence="6">
    <location>
        <begin position="200"/>
        <end position="220"/>
    </location>
</feature>
<feature type="transmembrane region" description="Helical" evidence="6">
    <location>
        <begin position="288"/>
        <end position="305"/>
    </location>
</feature>
<organism evidence="8 9">
    <name type="scientific">Chitinimonas viridis</name>
    <dbReference type="NCBI Taxonomy" id="664880"/>
    <lineage>
        <taxon>Bacteria</taxon>
        <taxon>Pseudomonadati</taxon>
        <taxon>Pseudomonadota</taxon>
        <taxon>Betaproteobacteria</taxon>
        <taxon>Neisseriales</taxon>
        <taxon>Chitinibacteraceae</taxon>
        <taxon>Chitinimonas</taxon>
    </lineage>
</organism>
<feature type="transmembrane region" description="Helical" evidence="6">
    <location>
        <begin position="24"/>
        <end position="44"/>
    </location>
</feature>
<dbReference type="PANTHER" id="PTHR42920">
    <property type="entry name" value="OS03G0707200 PROTEIN-RELATED"/>
    <property type="match status" value="1"/>
</dbReference>
<evidence type="ECO:0000256" key="5">
    <source>
        <dbReference type="ARBA" id="ARBA00023136"/>
    </source>
</evidence>
<dbReference type="Proteomes" id="UP001180081">
    <property type="component" value="Unassembled WGS sequence"/>
</dbReference>
<evidence type="ECO:0000256" key="1">
    <source>
        <dbReference type="ARBA" id="ARBA00004651"/>
    </source>
</evidence>
<evidence type="ECO:0000256" key="6">
    <source>
        <dbReference type="SAM" id="Phobius"/>
    </source>
</evidence>
<reference evidence="8" key="1">
    <citation type="journal article" date="2014" name="Int. J. Syst. Evol. Microbiol.">
        <title>Complete genome of a new Firmicutes species belonging to the dominant human colonic microbiota ('Ruminococcus bicirculans') reveals two chromosomes and a selective capacity to utilize plant glucans.</title>
        <authorList>
            <consortium name="NISC Comparative Sequencing Program"/>
            <person name="Wegmann U."/>
            <person name="Louis P."/>
            <person name="Goesmann A."/>
            <person name="Henrissat B."/>
            <person name="Duncan S.H."/>
            <person name="Flint H.J."/>
        </authorList>
    </citation>
    <scope>NUCLEOTIDE SEQUENCE</scope>
    <source>
        <strain evidence="8">CECT 7703</strain>
    </source>
</reference>
<evidence type="ECO:0000259" key="7">
    <source>
        <dbReference type="Pfam" id="PF00892"/>
    </source>
</evidence>
<keyword evidence="5 6" id="KW-0472">Membrane</keyword>
<dbReference type="InterPro" id="IPR000620">
    <property type="entry name" value="EamA_dom"/>
</dbReference>
<dbReference type="InterPro" id="IPR051258">
    <property type="entry name" value="Diverse_Substrate_Transporter"/>
</dbReference>
<comment type="caution">
    <text evidence="8">The sequence shown here is derived from an EMBL/GenBank/DDBJ whole genome shotgun (WGS) entry which is preliminary data.</text>
</comment>
<evidence type="ECO:0000313" key="8">
    <source>
        <dbReference type="EMBL" id="MDN3576920.1"/>
    </source>
</evidence>
<gene>
    <name evidence="8" type="ORF">QWZ03_09095</name>
</gene>
<feature type="domain" description="EamA" evidence="7">
    <location>
        <begin position="23"/>
        <end position="152"/>
    </location>
</feature>
<feature type="transmembrane region" description="Helical" evidence="6">
    <location>
        <begin position="263"/>
        <end position="282"/>
    </location>
</feature>
<name>A0ABT8B5B5_9NEIS</name>
<evidence type="ECO:0000313" key="9">
    <source>
        <dbReference type="Proteomes" id="UP001180081"/>
    </source>
</evidence>
<keyword evidence="2" id="KW-1003">Cell membrane</keyword>
<keyword evidence="4 6" id="KW-1133">Transmembrane helix</keyword>
<feature type="transmembrane region" description="Helical" evidence="6">
    <location>
        <begin position="50"/>
        <end position="70"/>
    </location>
</feature>
<dbReference type="PANTHER" id="PTHR42920:SF5">
    <property type="entry name" value="EAMA DOMAIN-CONTAINING PROTEIN"/>
    <property type="match status" value="1"/>
</dbReference>
<reference evidence="8" key="2">
    <citation type="submission" date="2023-06" db="EMBL/GenBank/DDBJ databases">
        <authorList>
            <person name="Lucena T."/>
            <person name="Sun Q."/>
        </authorList>
    </citation>
    <scope>NUCLEOTIDE SEQUENCE</scope>
    <source>
        <strain evidence="8">CECT 7703</strain>
    </source>
</reference>
<keyword evidence="9" id="KW-1185">Reference proteome</keyword>
<feature type="domain" description="EamA" evidence="7">
    <location>
        <begin position="170"/>
        <end position="305"/>
    </location>
</feature>
<evidence type="ECO:0000256" key="2">
    <source>
        <dbReference type="ARBA" id="ARBA00022475"/>
    </source>
</evidence>
<dbReference type="Pfam" id="PF00892">
    <property type="entry name" value="EamA"/>
    <property type="match status" value="2"/>
</dbReference>
<protein>
    <submittedName>
        <fullName evidence="8">DMT family transporter</fullName>
    </submittedName>
</protein>
<dbReference type="Gene3D" id="1.10.3730.20">
    <property type="match status" value="1"/>
</dbReference>
<comment type="subcellular location">
    <subcellularLocation>
        <location evidence="1">Cell membrane</location>
        <topology evidence="1">Multi-pass membrane protein</topology>
    </subcellularLocation>
</comment>
<dbReference type="SUPFAM" id="SSF103481">
    <property type="entry name" value="Multidrug resistance efflux transporter EmrE"/>
    <property type="match status" value="2"/>
</dbReference>
<feature type="transmembrane region" description="Helical" evidence="6">
    <location>
        <begin position="82"/>
        <end position="102"/>
    </location>
</feature>
<dbReference type="EMBL" id="JAUFPU010000008">
    <property type="protein sequence ID" value="MDN3576920.1"/>
    <property type="molecule type" value="Genomic_DNA"/>
</dbReference>
<keyword evidence="3 6" id="KW-0812">Transmembrane</keyword>
<proteinExistence type="predicted"/>
<accession>A0ABT8B5B5</accession>